<dbReference type="Proteomes" id="UP000813444">
    <property type="component" value="Unassembled WGS sequence"/>
</dbReference>
<evidence type="ECO:0000256" key="3">
    <source>
        <dbReference type="ARBA" id="ARBA00022989"/>
    </source>
</evidence>
<name>A0A8K0SHY1_9HYPO</name>
<evidence type="ECO:0000256" key="6">
    <source>
        <dbReference type="SAM" id="MobiDB-lite"/>
    </source>
</evidence>
<proteinExistence type="inferred from homology"/>
<evidence type="ECO:0000313" key="10">
    <source>
        <dbReference type="Proteomes" id="UP000813444"/>
    </source>
</evidence>
<dbReference type="PANTHER" id="PTHR33048:SF93">
    <property type="entry name" value="INTEGRAL MEMBRANE PROTEIN"/>
    <property type="match status" value="1"/>
</dbReference>
<feature type="region of interest" description="Disordered" evidence="6">
    <location>
        <begin position="338"/>
        <end position="359"/>
    </location>
</feature>
<feature type="transmembrane region" description="Helical" evidence="7">
    <location>
        <begin position="165"/>
        <end position="189"/>
    </location>
</feature>
<feature type="transmembrane region" description="Helical" evidence="7">
    <location>
        <begin position="43"/>
        <end position="64"/>
    </location>
</feature>
<reference evidence="9" key="1">
    <citation type="journal article" date="2021" name="Nat. Commun.">
        <title>Genetic determinants of endophytism in the Arabidopsis root mycobiome.</title>
        <authorList>
            <person name="Mesny F."/>
            <person name="Miyauchi S."/>
            <person name="Thiergart T."/>
            <person name="Pickel B."/>
            <person name="Atanasova L."/>
            <person name="Karlsson M."/>
            <person name="Huettel B."/>
            <person name="Barry K.W."/>
            <person name="Haridas S."/>
            <person name="Chen C."/>
            <person name="Bauer D."/>
            <person name="Andreopoulos W."/>
            <person name="Pangilinan J."/>
            <person name="LaButti K."/>
            <person name="Riley R."/>
            <person name="Lipzen A."/>
            <person name="Clum A."/>
            <person name="Drula E."/>
            <person name="Henrissat B."/>
            <person name="Kohler A."/>
            <person name="Grigoriev I.V."/>
            <person name="Martin F.M."/>
            <person name="Hacquard S."/>
        </authorList>
    </citation>
    <scope>NUCLEOTIDE SEQUENCE</scope>
    <source>
        <strain evidence="9">MPI-CAGE-CH-0235</strain>
    </source>
</reference>
<evidence type="ECO:0000256" key="4">
    <source>
        <dbReference type="ARBA" id="ARBA00023136"/>
    </source>
</evidence>
<gene>
    <name evidence="9" type="ORF">B0I35DRAFT_442270</name>
</gene>
<feature type="domain" description="Rhodopsin" evidence="8">
    <location>
        <begin position="27"/>
        <end position="268"/>
    </location>
</feature>
<comment type="caution">
    <text evidence="9">The sequence shown here is derived from an EMBL/GenBank/DDBJ whole genome shotgun (WGS) entry which is preliminary data.</text>
</comment>
<dbReference type="InterPro" id="IPR049326">
    <property type="entry name" value="Rhodopsin_dom_fungi"/>
</dbReference>
<keyword evidence="3 7" id="KW-1133">Transmembrane helix</keyword>
<comment type="subcellular location">
    <subcellularLocation>
        <location evidence="1">Membrane</location>
        <topology evidence="1">Multi-pass membrane protein</topology>
    </subcellularLocation>
</comment>
<organism evidence="9 10">
    <name type="scientific">Stachybotrys elegans</name>
    <dbReference type="NCBI Taxonomy" id="80388"/>
    <lineage>
        <taxon>Eukaryota</taxon>
        <taxon>Fungi</taxon>
        <taxon>Dikarya</taxon>
        <taxon>Ascomycota</taxon>
        <taxon>Pezizomycotina</taxon>
        <taxon>Sordariomycetes</taxon>
        <taxon>Hypocreomycetidae</taxon>
        <taxon>Hypocreales</taxon>
        <taxon>Stachybotryaceae</taxon>
        <taxon>Stachybotrys</taxon>
    </lineage>
</organism>
<feature type="transmembrane region" description="Helical" evidence="7">
    <location>
        <begin position="201"/>
        <end position="220"/>
    </location>
</feature>
<sequence>MTLKGEGLSTVIAMWVLTGLTIIFVVLRIYTRVVVTHSFGVDDIVFSLAFLLLLMFTICITVSAQYGFGQNMNEILNPDNIVRAILWELVGQTCNVIGMSLAKWSLGFFLLRLVTKTWLKVIIWINMGCLMSASISTTFVCWLQCSPHNYLWDRRIEGSCHLDAVSASTVLNSFTIVVDIVFAVLPWLFIWELQIKRQERIVILTTMSLGIAAAACGIKRAASNGGLTNPNYLKATVPLILWSAIEFAVTMICIGIAVCLPLYKDFLKRFISTVSQSHSRIGNMYPYKPGDDSQGGFVPLEYSPNHNRELPKCTDPGNIRPSISQDVNIQYESRGSVKAEEHWQSNSQDPRACYTDPERLIPDGGIHVTQEYKVTRH</sequence>
<dbReference type="Pfam" id="PF20684">
    <property type="entry name" value="Fung_rhodopsin"/>
    <property type="match status" value="1"/>
</dbReference>
<keyword evidence="4 7" id="KW-0472">Membrane</keyword>
<feature type="transmembrane region" description="Helical" evidence="7">
    <location>
        <begin position="12"/>
        <end position="31"/>
    </location>
</feature>
<evidence type="ECO:0000256" key="2">
    <source>
        <dbReference type="ARBA" id="ARBA00022692"/>
    </source>
</evidence>
<dbReference type="GO" id="GO:0016020">
    <property type="term" value="C:membrane"/>
    <property type="evidence" value="ECO:0007669"/>
    <property type="project" value="UniProtKB-SubCell"/>
</dbReference>
<evidence type="ECO:0000256" key="5">
    <source>
        <dbReference type="ARBA" id="ARBA00038359"/>
    </source>
</evidence>
<evidence type="ECO:0000313" key="9">
    <source>
        <dbReference type="EMBL" id="KAH7308597.1"/>
    </source>
</evidence>
<dbReference type="EMBL" id="JAGPNK010000015">
    <property type="protein sequence ID" value="KAH7308597.1"/>
    <property type="molecule type" value="Genomic_DNA"/>
</dbReference>
<protein>
    <recommendedName>
        <fullName evidence="8">Rhodopsin domain-containing protein</fullName>
    </recommendedName>
</protein>
<dbReference type="OrthoDB" id="3923077at2759"/>
<evidence type="ECO:0000256" key="7">
    <source>
        <dbReference type="SAM" id="Phobius"/>
    </source>
</evidence>
<evidence type="ECO:0000256" key="1">
    <source>
        <dbReference type="ARBA" id="ARBA00004141"/>
    </source>
</evidence>
<keyword evidence="10" id="KW-1185">Reference proteome</keyword>
<keyword evidence="2 7" id="KW-0812">Transmembrane</keyword>
<comment type="similarity">
    <text evidence="5">Belongs to the SAT4 family.</text>
</comment>
<evidence type="ECO:0000259" key="8">
    <source>
        <dbReference type="Pfam" id="PF20684"/>
    </source>
</evidence>
<feature type="transmembrane region" description="Helical" evidence="7">
    <location>
        <begin position="240"/>
        <end position="263"/>
    </location>
</feature>
<dbReference type="InterPro" id="IPR052337">
    <property type="entry name" value="SAT4-like"/>
</dbReference>
<dbReference type="AlphaFoldDB" id="A0A8K0SHY1"/>
<feature type="transmembrane region" description="Helical" evidence="7">
    <location>
        <begin position="123"/>
        <end position="145"/>
    </location>
</feature>
<accession>A0A8K0SHY1</accession>
<dbReference type="PANTHER" id="PTHR33048">
    <property type="entry name" value="PTH11-LIKE INTEGRAL MEMBRANE PROTEIN (AFU_ORTHOLOGUE AFUA_5G11245)"/>
    <property type="match status" value="1"/>
</dbReference>